<evidence type="ECO:0000313" key="2">
    <source>
        <dbReference type="EMBL" id="GGP20384.1"/>
    </source>
</evidence>
<dbReference type="Proteomes" id="UP000610960">
    <property type="component" value="Unassembled WGS sequence"/>
</dbReference>
<reference evidence="2" key="1">
    <citation type="journal article" date="2014" name="Int. J. Syst. Evol. Microbiol.">
        <title>Complete genome sequence of Corynebacterium casei LMG S-19264T (=DSM 44701T), isolated from a smear-ripened cheese.</title>
        <authorList>
            <consortium name="US DOE Joint Genome Institute (JGI-PGF)"/>
            <person name="Walter F."/>
            <person name="Albersmeier A."/>
            <person name="Kalinowski J."/>
            <person name="Ruckert C."/>
        </authorList>
    </citation>
    <scope>NUCLEOTIDE SEQUENCE</scope>
    <source>
        <strain evidence="2">JCM 10088</strain>
    </source>
</reference>
<gene>
    <name evidence="2" type="ORF">GCM10007981_08240</name>
</gene>
<evidence type="ECO:0000259" key="1">
    <source>
        <dbReference type="Pfam" id="PF01978"/>
    </source>
</evidence>
<dbReference type="InterPro" id="IPR036390">
    <property type="entry name" value="WH_DNA-bd_sf"/>
</dbReference>
<dbReference type="Gene3D" id="1.10.10.10">
    <property type="entry name" value="Winged helix-like DNA-binding domain superfamily/Winged helix DNA-binding domain"/>
    <property type="match status" value="1"/>
</dbReference>
<dbReference type="EMBL" id="BMNL01000002">
    <property type="protein sequence ID" value="GGP20384.1"/>
    <property type="molecule type" value="Genomic_DNA"/>
</dbReference>
<name>A0A830GUS1_9CREN</name>
<feature type="domain" description="Transcription regulator TrmB N-terminal" evidence="1">
    <location>
        <begin position="12"/>
        <end position="76"/>
    </location>
</feature>
<dbReference type="InterPro" id="IPR036388">
    <property type="entry name" value="WH-like_DNA-bd_sf"/>
</dbReference>
<dbReference type="InterPro" id="IPR051797">
    <property type="entry name" value="TrmB-like"/>
</dbReference>
<keyword evidence="3" id="KW-1185">Reference proteome</keyword>
<accession>A0A830GUS1</accession>
<protein>
    <recommendedName>
        <fullName evidence="1">Transcription regulator TrmB N-terminal domain-containing protein</fullName>
    </recommendedName>
</protein>
<dbReference type="PANTHER" id="PTHR34293">
    <property type="entry name" value="HTH-TYPE TRANSCRIPTIONAL REGULATOR TRMBL2"/>
    <property type="match status" value="1"/>
</dbReference>
<sequence length="247" mass="27794">MSYDELKRLARMIGYSSYQLKAYMALVEHGPLPAKEVAKLAGIPSSKVYTVLSSLIRDGVVYSEQGRPLKFVAKPPREVFSTITEKLNNYIESTRPLIDSLQLIYESNNPSRVMAQSDVFFIVKGLESTKQLMWKALNAPSIDIAIPYADLLDNEAIAMIDSVSRDSEVRLLVTEDLIDRAKRLPPRIVSRTRKNMFGAGIIGDGVVLAVRYDNSYLTLYSIQDYLLDIAKTYFNSLWKDAMPIAIT</sequence>
<dbReference type="RefSeq" id="WP_188596167.1">
    <property type="nucleotide sequence ID" value="NZ_BMNL01000002.1"/>
</dbReference>
<dbReference type="SUPFAM" id="SSF46785">
    <property type="entry name" value="Winged helix' DNA-binding domain"/>
    <property type="match status" value="1"/>
</dbReference>
<dbReference type="AlphaFoldDB" id="A0A830GUS1"/>
<dbReference type="OrthoDB" id="30795at2157"/>
<proteinExistence type="predicted"/>
<dbReference type="InterPro" id="IPR002831">
    <property type="entry name" value="Tscrpt_reg_TrmB_N"/>
</dbReference>
<dbReference type="Pfam" id="PF01978">
    <property type="entry name" value="TrmB"/>
    <property type="match status" value="1"/>
</dbReference>
<reference evidence="2" key="2">
    <citation type="submission" date="2020-09" db="EMBL/GenBank/DDBJ databases">
        <authorList>
            <person name="Sun Q."/>
            <person name="Ohkuma M."/>
        </authorList>
    </citation>
    <scope>NUCLEOTIDE SEQUENCE</scope>
    <source>
        <strain evidence="2">JCM 10088</strain>
    </source>
</reference>
<organism evidence="2 3">
    <name type="scientific">Thermocladium modestius</name>
    <dbReference type="NCBI Taxonomy" id="62609"/>
    <lineage>
        <taxon>Archaea</taxon>
        <taxon>Thermoproteota</taxon>
        <taxon>Thermoprotei</taxon>
        <taxon>Thermoproteales</taxon>
        <taxon>Thermoproteaceae</taxon>
        <taxon>Thermocladium</taxon>
    </lineage>
</organism>
<comment type="caution">
    <text evidence="2">The sequence shown here is derived from an EMBL/GenBank/DDBJ whole genome shotgun (WGS) entry which is preliminary data.</text>
</comment>
<evidence type="ECO:0000313" key="3">
    <source>
        <dbReference type="Proteomes" id="UP000610960"/>
    </source>
</evidence>
<dbReference type="PANTHER" id="PTHR34293:SF1">
    <property type="entry name" value="HTH-TYPE TRANSCRIPTIONAL REGULATOR TRMBL2"/>
    <property type="match status" value="1"/>
</dbReference>